<dbReference type="Proteomes" id="UP000825729">
    <property type="component" value="Unassembled WGS sequence"/>
</dbReference>
<gene>
    <name evidence="2" type="ORF">H6P81_016302</name>
</gene>
<evidence type="ECO:0000313" key="2">
    <source>
        <dbReference type="EMBL" id="KAG9444962.1"/>
    </source>
</evidence>
<feature type="region of interest" description="Disordered" evidence="1">
    <location>
        <begin position="25"/>
        <end position="52"/>
    </location>
</feature>
<sequence length="121" mass="14031">MDGPPHWGRRDDGKRVQWYPPLELGSINRRGRRRNGSIDPKHPIFGETHDERKRWSETNAYLRSELGRKEHNVGVFLTDLDSIISQDLGSERNGKTELDETDAYRLRSCIGRGSGREDRDE</sequence>
<proteinExistence type="predicted"/>
<dbReference type="EMBL" id="JAINDJ010000006">
    <property type="protein sequence ID" value="KAG9444962.1"/>
    <property type="molecule type" value="Genomic_DNA"/>
</dbReference>
<comment type="caution">
    <text evidence="2">The sequence shown here is derived from an EMBL/GenBank/DDBJ whole genome shotgun (WGS) entry which is preliminary data.</text>
</comment>
<protein>
    <submittedName>
        <fullName evidence="2">Uncharacterized protein</fullName>
    </submittedName>
</protein>
<dbReference type="AlphaFoldDB" id="A0AAV7EB53"/>
<evidence type="ECO:0000313" key="3">
    <source>
        <dbReference type="Proteomes" id="UP000825729"/>
    </source>
</evidence>
<name>A0AAV7EB53_ARIFI</name>
<evidence type="ECO:0000256" key="1">
    <source>
        <dbReference type="SAM" id="MobiDB-lite"/>
    </source>
</evidence>
<feature type="compositionally biased region" description="Basic and acidic residues" evidence="1">
    <location>
        <begin position="39"/>
        <end position="52"/>
    </location>
</feature>
<accession>A0AAV7EB53</accession>
<keyword evidence="3" id="KW-1185">Reference proteome</keyword>
<reference evidence="2 3" key="1">
    <citation type="submission" date="2021-07" db="EMBL/GenBank/DDBJ databases">
        <title>The Aristolochia fimbriata genome: insights into angiosperm evolution, floral development and chemical biosynthesis.</title>
        <authorList>
            <person name="Jiao Y."/>
        </authorList>
    </citation>
    <scope>NUCLEOTIDE SEQUENCE [LARGE SCALE GENOMIC DNA]</scope>
    <source>
        <strain evidence="2">IBCAS-2021</strain>
        <tissue evidence="2">Leaf</tissue>
    </source>
</reference>
<organism evidence="2 3">
    <name type="scientific">Aristolochia fimbriata</name>
    <name type="common">White veined hardy Dutchman's pipe vine</name>
    <dbReference type="NCBI Taxonomy" id="158543"/>
    <lineage>
        <taxon>Eukaryota</taxon>
        <taxon>Viridiplantae</taxon>
        <taxon>Streptophyta</taxon>
        <taxon>Embryophyta</taxon>
        <taxon>Tracheophyta</taxon>
        <taxon>Spermatophyta</taxon>
        <taxon>Magnoliopsida</taxon>
        <taxon>Magnoliidae</taxon>
        <taxon>Piperales</taxon>
        <taxon>Aristolochiaceae</taxon>
        <taxon>Aristolochia</taxon>
    </lineage>
</organism>